<dbReference type="CDD" id="cd03789">
    <property type="entry name" value="GT9_LPS_heptosyltransferase"/>
    <property type="match status" value="1"/>
</dbReference>
<dbReference type="GO" id="GO:0009244">
    <property type="term" value="P:lipopolysaccharide core region biosynthetic process"/>
    <property type="evidence" value="ECO:0007669"/>
    <property type="project" value="TreeGrafter"/>
</dbReference>
<gene>
    <name evidence="3" type="ORF">GALL_10890</name>
</gene>
<dbReference type="GO" id="GO:0005829">
    <property type="term" value="C:cytosol"/>
    <property type="evidence" value="ECO:0007669"/>
    <property type="project" value="TreeGrafter"/>
</dbReference>
<accession>A0A1J5TR16</accession>
<dbReference type="AlphaFoldDB" id="A0A1J5TR16"/>
<evidence type="ECO:0000313" key="3">
    <source>
        <dbReference type="EMBL" id="OIR18749.1"/>
    </source>
</evidence>
<name>A0A1J5TR16_9ZZZZ</name>
<dbReference type="Gene3D" id="3.40.50.2000">
    <property type="entry name" value="Glycogen Phosphorylase B"/>
    <property type="match status" value="2"/>
</dbReference>
<dbReference type="PANTHER" id="PTHR30160">
    <property type="entry name" value="TETRAACYLDISACCHARIDE 4'-KINASE-RELATED"/>
    <property type="match status" value="1"/>
</dbReference>
<dbReference type="EMBL" id="MLJW01000002">
    <property type="protein sequence ID" value="OIR18749.1"/>
    <property type="molecule type" value="Genomic_DNA"/>
</dbReference>
<keyword evidence="1" id="KW-0328">Glycosyltransferase</keyword>
<dbReference type="SUPFAM" id="SSF53756">
    <property type="entry name" value="UDP-Glycosyltransferase/glycogen phosphorylase"/>
    <property type="match status" value="1"/>
</dbReference>
<evidence type="ECO:0000256" key="2">
    <source>
        <dbReference type="ARBA" id="ARBA00022679"/>
    </source>
</evidence>
<dbReference type="GO" id="GO:0008713">
    <property type="term" value="F:ADP-heptose-lipopolysaccharide heptosyltransferase activity"/>
    <property type="evidence" value="ECO:0007669"/>
    <property type="project" value="TreeGrafter"/>
</dbReference>
<evidence type="ECO:0000256" key="1">
    <source>
        <dbReference type="ARBA" id="ARBA00022676"/>
    </source>
</evidence>
<dbReference type="Pfam" id="PF01075">
    <property type="entry name" value="Glyco_transf_9"/>
    <property type="match status" value="1"/>
</dbReference>
<reference evidence="3" key="1">
    <citation type="submission" date="2016-10" db="EMBL/GenBank/DDBJ databases">
        <title>Sequence of Gallionella enrichment culture.</title>
        <authorList>
            <person name="Poehlein A."/>
            <person name="Muehling M."/>
            <person name="Daniel R."/>
        </authorList>
    </citation>
    <scope>NUCLEOTIDE SEQUENCE</scope>
</reference>
<proteinExistence type="predicted"/>
<keyword evidence="2" id="KW-0808">Transferase</keyword>
<protein>
    <submittedName>
        <fullName evidence="3">Lipopolysaccharide core biosynthesis protein</fullName>
    </submittedName>
</protein>
<comment type="caution">
    <text evidence="3">The sequence shown here is derived from an EMBL/GenBank/DDBJ whole genome shotgun (WGS) entry which is preliminary data.</text>
</comment>
<dbReference type="InterPro" id="IPR051199">
    <property type="entry name" value="LPS_LOS_Heptosyltrfase"/>
</dbReference>
<sequence length="296" mass="31787">MNSILILRGGALGDFLVTIPALRLLRERWPGARIELVGNQSAAELALRDGLIAAAHSQHEARWAPLHGDVALARPLADWLGGFDLVVNWWPDPDGALASHFPVRRGQQFVAGEAKPTTAPAGRHFCTTLEQLGIPLRVPSATLGFAREMPMDAARGRRVAIHPGSSSPRRNWPLERWLEVCRRLRGAGREVFVVCGEVEEGIVRRFEGEAIVKAGLPLVDLALLLGRCESYAGHDTGVTHLAAAAGCRVTALFGPSDPAIWAPSEACVLKRGDDVAAISVDEVCEAILGESSSRDS</sequence>
<dbReference type="InterPro" id="IPR002201">
    <property type="entry name" value="Glyco_trans_9"/>
</dbReference>
<organism evidence="3">
    <name type="scientific">mine drainage metagenome</name>
    <dbReference type="NCBI Taxonomy" id="410659"/>
    <lineage>
        <taxon>unclassified sequences</taxon>
        <taxon>metagenomes</taxon>
        <taxon>ecological metagenomes</taxon>
    </lineage>
</organism>